<feature type="domain" description="TonB-dependent receptor plug" evidence="7">
    <location>
        <begin position="226"/>
        <end position="314"/>
    </location>
</feature>
<dbReference type="SUPFAM" id="SSF56935">
    <property type="entry name" value="Porins"/>
    <property type="match status" value="1"/>
</dbReference>
<dbReference type="InterPro" id="IPR000531">
    <property type="entry name" value="Beta-barrel_TonB"/>
</dbReference>
<dbReference type="Pfam" id="PF07715">
    <property type="entry name" value="Plug"/>
    <property type="match status" value="1"/>
</dbReference>
<dbReference type="Gene3D" id="2.170.130.10">
    <property type="entry name" value="TonB-dependent receptor, plug domain"/>
    <property type="match status" value="1"/>
</dbReference>
<evidence type="ECO:0000256" key="1">
    <source>
        <dbReference type="ARBA" id="ARBA00004442"/>
    </source>
</evidence>
<dbReference type="Pfam" id="PF00593">
    <property type="entry name" value="TonB_dep_Rec_b-barrel"/>
    <property type="match status" value="1"/>
</dbReference>
<organism evidence="8 9">
    <name type="scientific">Aequoribacter fuscus</name>
    <dbReference type="NCBI Taxonomy" id="2518989"/>
    <lineage>
        <taxon>Bacteria</taxon>
        <taxon>Pseudomonadati</taxon>
        <taxon>Pseudomonadota</taxon>
        <taxon>Gammaproteobacteria</taxon>
        <taxon>Cellvibrionales</taxon>
        <taxon>Halieaceae</taxon>
        <taxon>Aequoribacter</taxon>
    </lineage>
</organism>
<protein>
    <submittedName>
        <fullName evidence="8">TonB-dependent receptor</fullName>
    </submittedName>
</protein>
<sequence>MNNLSAFRRSALSLALAALATSAVADNELVVQAYDEDGALAGVEIVLNGDTVGSTKSDGSLVADLDAGGHVLVIRVDGKEKVVRFPSGAGQLADLVVTLNGDELTHFLDVFSAVESAAEKRDVAKGKLQIRVRKGVKPAANQIVMVSGVGAVSTNMQGRAEVDVPRGPVTVKYGDDKRELRVLGGVTRAVNFDLPGEEGGFEIAMPSIEEVVVLGTFNPAGMEVSERDTASIVDTMDNELLVRFSDADVAAAVVRVPGISVQDDKFIFIRGLGGRYITSTLNGSTLPSTDPSKRTVPLDLFPSSFVNQLDIKKTFLGFMPGESTGGNLVINTKTFPDEPGGSVSFGTGGVFGLMGSDVAHDPVDNSFDFIGWDPTERPESATLKAITQILNLGVVEDTKNGTTFEINESIEGELRRLGATILKDNFDLEMATAQPDVDVGADYGDIFYLGDHELGYFAAANFSNSWTQRDNGIRNSYTPTGEILDNFKYQSIKNEIEFSGLLAVGWNFGDNTIESNTLISRVTESAVERSVGEEGDERQAVYKQTIEWVERQFISQQFLGTHTLNEGGSLFLDWQFTASQARRDAPERRESEFRASQSQTNAAELKAGFAFDRLNDQQAVALTGFFVEPGTTFKRYDELTDANFDGTLDFTWDIFDDGEAFSSLQFGAQSIYRERDSESKTYGFNINQARDDLLNTDNILVSEVLVAGVSPELDTIADNPNDGFVFVDKTLASDSYDAELDYNSVYFSYDHTFNTSWQVLVGARYETYKQTTKTFSLQGTQAPVESLIDESSVLPGFGLNWFINDSHQLRFAVSETVARPDFKEAANATFYDTEFNFRVRGNPFLQISTIMNADLRWEWYFDEQDSLSVALFYKDFDKPIERVVQPASGTAGNSRTFTNSDSAELYGIEIEGRKEFMLGDDYDDSIFISFNTALIESEVTFGSGATGRALQGQPEYTANLVIGYDDFASGQQVTLLLNQSGESIADVGVSGAPDVIYEPRLDLNLVYRWEFAEQGTLKAKLSNILNSEYEYTQGGQTFQAYEKGMSLSVGIDWKF</sequence>
<feature type="chain" id="PRO_5003297092" evidence="5">
    <location>
        <begin position="26"/>
        <end position="1055"/>
    </location>
</feature>
<proteinExistence type="inferred from homology"/>
<dbReference type="EMBL" id="AEIG01000010">
    <property type="protein sequence ID" value="EGG30662.1"/>
    <property type="molecule type" value="Genomic_DNA"/>
</dbReference>
<dbReference type="PANTHER" id="PTHR40980:SF5">
    <property type="entry name" value="TONB-DEPENDENT RECEPTOR"/>
    <property type="match status" value="1"/>
</dbReference>
<evidence type="ECO:0000256" key="3">
    <source>
        <dbReference type="ARBA" id="ARBA00023237"/>
    </source>
</evidence>
<evidence type="ECO:0000256" key="2">
    <source>
        <dbReference type="ARBA" id="ARBA00023136"/>
    </source>
</evidence>
<evidence type="ECO:0000259" key="7">
    <source>
        <dbReference type="Pfam" id="PF07715"/>
    </source>
</evidence>
<dbReference type="PANTHER" id="PTHR40980">
    <property type="entry name" value="PLUG DOMAIN-CONTAINING PROTEIN"/>
    <property type="match status" value="1"/>
</dbReference>
<evidence type="ECO:0000256" key="4">
    <source>
        <dbReference type="RuleBase" id="RU003357"/>
    </source>
</evidence>
<keyword evidence="3" id="KW-0998">Cell outer membrane</keyword>
<dbReference type="Proteomes" id="UP000005615">
    <property type="component" value="Unassembled WGS sequence"/>
</dbReference>
<evidence type="ECO:0000313" key="8">
    <source>
        <dbReference type="EMBL" id="EGG30662.1"/>
    </source>
</evidence>
<dbReference type="InterPro" id="IPR036942">
    <property type="entry name" value="Beta-barrel_TonB_sf"/>
</dbReference>
<dbReference type="STRING" id="2518989.IMCC3088_81"/>
<evidence type="ECO:0000313" key="9">
    <source>
        <dbReference type="Proteomes" id="UP000005615"/>
    </source>
</evidence>
<feature type="domain" description="TonB-dependent receptor-like beta-barrel" evidence="6">
    <location>
        <begin position="613"/>
        <end position="970"/>
    </location>
</feature>
<reference evidence="8 9" key="1">
    <citation type="journal article" date="2011" name="J. Bacteriol.">
        <title>Genome sequence of strain IMCC3088, a proteorhodopsin-containing marine bacterium belonging to the OM60/NOR5 clade.</title>
        <authorList>
            <person name="Jang Y."/>
            <person name="Oh H.M."/>
            <person name="Kang I."/>
            <person name="Lee K."/>
            <person name="Yang S.J."/>
            <person name="Cho J.C."/>
        </authorList>
    </citation>
    <scope>NUCLEOTIDE SEQUENCE [LARGE SCALE GENOMIC DNA]</scope>
    <source>
        <strain evidence="8 9">IMCC3088</strain>
    </source>
</reference>
<comment type="subcellular location">
    <subcellularLocation>
        <location evidence="1 4">Cell outer membrane</location>
    </subcellularLocation>
</comment>
<name>F3KZ15_9GAMM</name>
<evidence type="ECO:0000259" key="6">
    <source>
        <dbReference type="Pfam" id="PF00593"/>
    </source>
</evidence>
<dbReference type="eggNOG" id="COG1629">
    <property type="taxonomic scope" value="Bacteria"/>
</dbReference>
<keyword evidence="2 4" id="KW-0472">Membrane</keyword>
<accession>F3KZ15</accession>
<evidence type="ECO:0000256" key="5">
    <source>
        <dbReference type="SAM" id="SignalP"/>
    </source>
</evidence>
<feature type="signal peptide" evidence="5">
    <location>
        <begin position="1"/>
        <end position="25"/>
    </location>
</feature>
<comment type="similarity">
    <text evidence="4">Belongs to the TonB-dependent receptor family.</text>
</comment>
<keyword evidence="8" id="KW-0675">Receptor</keyword>
<comment type="caution">
    <text evidence="8">The sequence shown here is derived from an EMBL/GenBank/DDBJ whole genome shotgun (WGS) entry which is preliminary data.</text>
</comment>
<keyword evidence="9" id="KW-1185">Reference proteome</keyword>
<gene>
    <name evidence="8" type="ORF">IMCC3088_81</name>
</gene>
<dbReference type="InterPro" id="IPR037066">
    <property type="entry name" value="Plug_dom_sf"/>
</dbReference>
<keyword evidence="5" id="KW-0732">Signal</keyword>
<keyword evidence="4" id="KW-0798">TonB box</keyword>
<dbReference type="GO" id="GO:0009279">
    <property type="term" value="C:cell outer membrane"/>
    <property type="evidence" value="ECO:0007669"/>
    <property type="project" value="UniProtKB-SubCell"/>
</dbReference>
<dbReference type="InterPro" id="IPR012910">
    <property type="entry name" value="Plug_dom"/>
</dbReference>
<dbReference type="RefSeq" id="WP_009574664.1">
    <property type="nucleotide sequence ID" value="NZ_AEIG01000010.1"/>
</dbReference>
<dbReference type="Gene3D" id="2.40.170.20">
    <property type="entry name" value="TonB-dependent receptor, beta-barrel domain"/>
    <property type="match status" value="1"/>
</dbReference>
<dbReference type="AlphaFoldDB" id="F3KZ15"/>